<dbReference type="GO" id="GO:0003724">
    <property type="term" value="F:RNA helicase activity"/>
    <property type="evidence" value="ECO:0007669"/>
    <property type="project" value="UniProtKB-EC"/>
</dbReference>
<reference evidence="9 10" key="1">
    <citation type="submission" date="2015-04" db="EMBL/GenBank/DDBJ databases">
        <authorList>
            <consortium name="Pathogen Informatics"/>
        </authorList>
    </citation>
    <scope>NUCLEOTIDE SEQUENCE [LARGE SCALE GENOMIC DNA]</scope>
    <source>
        <strain evidence="9 10">SGS1</strain>
    </source>
</reference>
<dbReference type="GeneID" id="39737602"/>
<dbReference type="OMA" id="VNTITYV"/>
<feature type="region of interest" description="Disordered" evidence="6">
    <location>
        <begin position="697"/>
        <end position="720"/>
    </location>
</feature>
<dbReference type="InterPro" id="IPR027417">
    <property type="entry name" value="P-loop_NTPase"/>
</dbReference>
<keyword evidence="1 5" id="KW-0547">Nucleotide-binding</keyword>
<dbReference type="EC" id="3.6.4.13" evidence="5"/>
<keyword evidence="4 5" id="KW-0694">RNA-binding</keyword>
<evidence type="ECO:0000313" key="10">
    <source>
        <dbReference type="Proteomes" id="UP000220158"/>
    </source>
</evidence>
<dbReference type="InterPro" id="IPR001650">
    <property type="entry name" value="Helicase_C-like"/>
</dbReference>
<dbReference type="GO" id="GO:0005524">
    <property type="term" value="F:ATP binding"/>
    <property type="evidence" value="ECO:0007669"/>
    <property type="project" value="UniProtKB-UniRule"/>
</dbReference>
<evidence type="ECO:0000313" key="9">
    <source>
        <dbReference type="EMBL" id="CRH01473.1"/>
    </source>
</evidence>
<comment type="similarity">
    <text evidence="5">Belongs to the DEAD box helicase family.</text>
</comment>
<keyword evidence="2 5" id="KW-0378">Hydrolase</keyword>
<dbReference type="SMART" id="SM00487">
    <property type="entry name" value="DEXDc"/>
    <property type="match status" value="1"/>
</dbReference>
<dbReference type="RefSeq" id="XP_028534473.1">
    <property type="nucleotide sequence ID" value="XM_028678155.1"/>
</dbReference>
<evidence type="ECO:0000256" key="4">
    <source>
        <dbReference type="ARBA" id="ARBA00022884"/>
    </source>
</evidence>
<sequence length="740" mass="86491">MIFKPVKIKPHLLKTLKKEGLISIEKADARSIKILNADNIRSETKESKINFSKNIRKKKNEEGNKKGIKEKKNEELILKKKRKNTKQVDQIVLKSTNNAERKLKNLSCKIVKKKINNNKINSEKKNKYNEDTKKRDKSKSCTVINKKIKKKKESKLKNSKKNGNLKKIEVNNSKITKKKEIFDINKIIENEKNFKNINDIKYIIHLKKWRINGKVSILYSIMKSLYDNKFFKPTEIQMKTLEKSINYKNDVIVISKTGTGKTLTFCLPILNNIVIDKLKEYEKNKKCKQKFRCLILVPTRELALQILNHFSFINKYINLYITTIIGGLNVNKQKRIISKRPEVVICTPGRLRFFLELEEKIEYIYEMKSIRYFACDEIDKMIESSFMNDINFIVKHLYKCVDDKKNNIQTFLLSATLGLTVQLQNENLAKLLNSIVIRKEKSFFINLSGDHLSKDNLGILPDGLTLNIVKCEKKMVHIKLYYLLKLYFFNDIDNEEEIKKIIIFVNTINSTKELKMMFRFLFFDPSLESAIPKKFRSNLFLKNKISIYSIHSKLKLKERIANVTKFSESNDKSILFCTDVLSRGIDLDKCDLIIQLNCPVADITFVHRSGRTARNFKKGKCICFVSDDEILKWSSSLKKIGLDLQNLKDLEEIKNMSDNDYTNINKGIVCCNEMLELQKKLKENRNKSFLSKLAEEADLENEESSSDSENESNKKSNENVLKHLLHKKKELYKLLYKNLN</sequence>
<feature type="domain" description="Helicase ATP-binding" evidence="7">
    <location>
        <begin position="242"/>
        <end position="435"/>
    </location>
</feature>
<protein>
    <recommendedName>
        <fullName evidence="5">ATP-dependent RNA helicase</fullName>
        <ecNumber evidence="5">3.6.4.13</ecNumber>
    </recommendedName>
</protein>
<evidence type="ECO:0000256" key="1">
    <source>
        <dbReference type="ARBA" id="ARBA00022741"/>
    </source>
</evidence>
<dbReference type="PANTHER" id="PTHR24031">
    <property type="entry name" value="RNA HELICASE"/>
    <property type="match status" value="1"/>
</dbReference>
<accession>A0A1J1H925</accession>
<evidence type="ECO:0000256" key="6">
    <source>
        <dbReference type="SAM" id="MobiDB-lite"/>
    </source>
</evidence>
<feature type="region of interest" description="Disordered" evidence="6">
    <location>
        <begin position="121"/>
        <end position="140"/>
    </location>
</feature>
<evidence type="ECO:0000256" key="5">
    <source>
        <dbReference type="RuleBase" id="RU365068"/>
    </source>
</evidence>
<dbReference type="Proteomes" id="UP000220158">
    <property type="component" value="Chromosome 12"/>
</dbReference>
<dbReference type="GO" id="GO:0016887">
    <property type="term" value="F:ATP hydrolysis activity"/>
    <property type="evidence" value="ECO:0007669"/>
    <property type="project" value="RHEA"/>
</dbReference>
<dbReference type="PROSITE" id="PS51192">
    <property type="entry name" value="HELICASE_ATP_BIND_1"/>
    <property type="match status" value="1"/>
</dbReference>
<dbReference type="SUPFAM" id="SSF52540">
    <property type="entry name" value="P-loop containing nucleoside triphosphate hydrolases"/>
    <property type="match status" value="2"/>
</dbReference>
<dbReference type="AlphaFoldDB" id="A0A1J1H925"/>
<dbReference type="OrthoDB" id="4310724at2759"/>
<name>A0A1J1H925_PLARL</name>
<keyword evidence="3 5" id="KW-0067">ATP-binding</keyword>
<keyword evidence="10" id="KW-1185">Reference proteome</keyword>
<organism evidence="9 10">
    <name type="scientific">Plasmodium relictum</name>
    <dbReference type="NCBI Taxonomy" id="85471"/>
    <lineage>
        <taxon>Eukaryota</taxon>
        <taxon>Sar</taxon>
        <taxon>Alveolata</taxon>
        <taxon>Apicomplexa</taxon>
        <taxon>Aconoidasida</taxon>
        <taxon>Haemosporida</taxon>
        <taxon>Plasmodiidae</taxon>
        <taxon>Plasmodium</taxon>
        <taxon>Plasmodium (Haemamoeba)</taxon>
    </lineage>
</organism>
<evidence type="ECO:0000259" key="8">
    <source>
        <dbReference type="PROSITE" id="PS51194"/>
    </source>
</evidence>
<dbReference type="VEuPathDB" id="PlasmoDB:PRELSG_1235800"/>
<dbReference type="InterPro" id="IPR011545">
    <property type="entry name" value="DEAD/DEAH_box_helicase_dom"/>
</dbReference>
<dbReference type="Gene3D" id="3.40.50.300">
    <property type="entry name" value="P-loop containing nucleotide triphosphate hydrolases"/>
    <property type="match status" value="2"/>
</dbReference>
<dbReference type="GO" id="GO:0003723">
    <property type="term" value="F:RNA binding"/>
    <property type="evidence" value="ECO:0007669"/>
    <property type="project" value="UniProtKB-UniRule"/>
</dbReference>
<dbReference type="KEGG" id="prel:PRELSG_1235800"/>
<dbReference type="PROSITE" id="PS51194">
    <property type="entry name" value="HELICASE_CTER"/>
    <property type="match status" value="1"/>
</dbReference>
<dbReference type="EMBL" id="LN835307">
    <property type="protein sequence ID" value="CRH01473.1"/>
    <property type="molecule type" value="Genomic_DNA"/>
</dbReference>
<evidence type="ECO:0000256" key="3">
    <source>
        <dbReference type="ARBA" id="ARBA00022840"/>
    </source>
</evidence>
<feature type="compositionally biased region" description="Basic and acidic residues" evidence="6">
    <location>
        <begin position="121"/>
        <end position="134"/>
    </location>
</feature>
<feature type="domain" description="Helicase C-terminal" evidence="8">
    <location>
        <begin position="493"/>
        <end position="661"/>
    </location>
</feature>
<dbReference type="InterPro" id="IPR014001">
    <property type="entry name" value="Helicase_ATP-bd"/>
</dbReference>
<evidence type="ECO:0000259" key="7">
    <source>
        <dbReference type="PROSITE" id="PS51192"/>
    </source>
</evidence>
<feature type="compositionally biased region" description="Basic and acidic residues" evidence="6">
    <location>
        <begin position="711"/>
        <end position="720"/>
    </location>
</feature>
<dbReference type="Pfam" id="PF00270">
    <property type="entry name" value="DEAD"/>
    <property type="match status" value="1"/>
</dbReference>
<keyword evidence="5 9" id="KW-0347">Helicase</keyword>
<proteinExistence type="inferred from homology"/>
<comment type="catalytic activity">
    <reaction evidence="5">
        <text>ATP + H2O = ADP + phosphate + H(+)</text>
        <dbReference type="Rhea" id="RHEA:13065"/>
        <dbReference type="ChEBI" id="CHEBI:15377"/>
        <dbReference type="ChEBI" id="CHEBI:15378"/>
        <dbReference type="ChEBI" id="CHEBI:30616"/>
        <dbReference type="ChEBI" id="CHEBI:43474"/>
        <dbReference type="ChEBI" id="CHEBI:456216"/>
        <dbReference type="EC" id="3.6.4.13"/>
    </reaction>
</comment>
<dbReference type="Pfam" id="PF00271">
    <property type="entry name" value="Helicase_C"/>
    <property type="match status" value="1"/>
</dbReference>
<feature type="compositionally biased region" description="Acidic residues" evidence="6">
    <location>
        <begin position="697"/>
        <end position="710"/>
    </location>
</feature>
<comment type="function">
    <text evidence="5">RNA helicase.</text>
</comment>
<comment type="domain">
    <text evidence="5">The Q motif is unique to and characteristic of the DEAD box family of RNA helicases and controls ATP binding and hydrolysis.</text>
</comment>
<gene>
    <name evidence="9" type="ORF">PRELSG_1235800</name>
</gene>
<evidence type="ECO:0000256" key="2">
    <source>
        <dbReference type="ARBA" id="ARBA00022801"/>
    </source>
</evidence>
<dbReference type="CDD" id="cd18787">
    <property type="entry name" value="SF2_C_DEAD"/>
    <property type="match status" value="1"/>
</dbReference>
<dbReference type="SMART" id="SM00490">
    <property type="entry name" value="HELICc"/>
    <property type="match status" value="1"/>
</dbReference>